<dbReference type="InterPro" id="IPR044148">
    <property type="entry name" value="ALDH_GabD1-like"/>
</dbReference>
<evidence type="ECO:0000313" key="5">
    <source>
        <dbReference type="EMBL" id="EHL32680.1"/>
    </source>
</evidence>
<proteinExistence type="inferred from homology"/>
<dbReference type="FunFam" id="3.40.309.10:FF:000010">
    <property type="entry name" value="Gamma-aminobutyraldehyde dehydrogenase"/>
    <property type="match status" value="1"/>
</dbReference>
<dbReference type="OrthoDB" id="9812625at2"/>
<gene>
    <name evidence="5" type="ORF">LDG_5273</name>
</gene>
<dbReference type="EMBL" id="JH413796">
    <property type="protein sequence ID" value="EHL32680.1"/>
    <property type="molecule type" value="Genomic_DNA"/>
</dbReference>
<dbReference type="InterPro" id="IPR016163">
    <property type="entry name" value="Ald_DH_C"/>
</dbReference>
<dbReference type="InterPro" id="IPR047110">
    <property type="entry name" value="GABD/Sad-like"/>
</dbReference>
<accession>G9EJB4</accession>
<evidence type="ECO:0000256" key="2">
    <source>
        <dbReference type="ARBA" id="ARBA00022857"/>
    </source>
</evidence>
<dbReference type="InterPro" id="IPR016162">
    <property type="entry name" value="Ald_DH_N"/>
</dbReference>
<keyword evidence="6" id="KW-1185">Reference proteome</keyword>
<dbReference type="Pfam" id="PF00171">
    <property type="entry name" value="Aldedh"/>
    <property type="match status" value="1"/>
</dbReference>
<dbReference type="PANTHER" id="PTHR43217:SF2">
    <property type="entry name" value="SUCCINATE-SEMIALDEHYDE DEHYDROGENASE [NADP(+)]"/>
    <property type="match status" value="1"/>
</dbReference>
<dbReference type="GO" id="GO:0004030">
    <property type="term" value="F:aldehyde dehydrogenase [NAD(P)+] activity"/>
    <property type="evidence" value="ECO:0007669"/>
    <property type="project" value="InterPro"/>
</dbReference>
<dbReference type="FunFam" id="3.40.605.10:FF:000012">
    <property type="entry name" value="NAD-dependent succinate-semialdehyde dehydrogenase"/>
    <property type="match status" value="1"/>
</dbReference>
<dbReference type="HOGENOM" id="CLU_005391_1_0_6"/>
<name>G9EJB4_9GAMM</name>
<organism evidence="5 6">
    <name type="scientific">Legionella drancourtii LLAP12</name>
    <dbReference type="NCBI Taxonomy" id="658187"/>
    <lineage>
        <taxon>Bacteria</taxon>
        <taxon>Pseudomonadati</taxon>
        <taxon>Pseudomonadota</taxon>
        <taxon>Gammaproteobacteria</taxon>
        <taxon>Legionellales</taxon>
        <taxon>Legionellaceae</taxon>
        <taxon>Legionella</taxon>
    </lineage>
</organism>
<keyword evidence="2" id="KW-0521">NADP</keyword>
<comment type="similarity">
    <text evidence="1">Belongs to the aldehyde dehydrogenase family.</text>
</comment>
<dbReference type="FunCoup" id="G9EJB4">
    <property type="interactions" value="49"/>
</dbReference>
<evidence type="ECO:0000256" key="1">
    <source>
        <dbReference type="ARBA" id="ARBA00009986"/>
    </source>
</evidence>
<dbReference type="PANTHER" id="PTHR43217">
    <property type="entry name" value="SUCCINATE SEMIALDEHYDE DEHYDROGENASE [NAD(P)+] SAD"/>
    <property type="match status" value="1"/>
</dbReference>
<feature type="domain" description="Aldehyde dehydrogenase" evidence="4">
    <location>
        <begin position="3"/>
        <end position="448"/>
    </location>
</feature>
<protein>
    <submittedName>
        <fullName evidence="5">Aldehyde dehydrogenase</fullName>
    </submittedName>
</protein>
<dbReference type="Gene3D" id="3.40.605.10">
    <property type="entry name" value="Aldehyde Dehydrogenase, Chain A, domain 1"/>
    <property type="match status" value="1"/>
</dbReference>
<dbReference type="RefSeq" id="WP_006869261.1">
    <property type="nucleotide sequence ID" value="NZ_JH413796.1"/>
</dbReference>
<evidence type="ECO:0000259" key="4">
    <source>
        <dbReference type="Pfam" id="PF00171"/>
    </source>
</evidence>
<keyword evidence="3" id="KW-0560">Oxidoreductase</keyword>
<evidence type="ECO:0000256" key="3">
    <source>
        <dbReference type="ARBA" id="ARBA00023002"/>
    </source>
</evidence>
<dbReference type="eggNOG" id="COG1012">
    <property type="taxonomic scope" value="Bacteria"/>
</dbReference>
<dbReference type="SUPFAM" id="SSF53720">
    <property type="entry name" value="ALDH-like"/>
    <property type="match status" value="1"/>
</dbReference>
<dbReference type="CDD" id="cd07100">
    <property type="entry name" value="ALDH_SSADH1_GabD1"/>
    <property type="match status" value="1"/>
</dbReference>
<dbReference type="STRING" id="658187.LDG_5273"/>
<dbReference type="Gene3D" id="3.40.309.10">
    <property type="entry name" value="Aldehyde Dehydrogenase, Chain A, domain 2"/>
    <property type="match status" value="1"/>
</dbReference>
<dbReference type="GO" id="GO:0004777">
    <property type="term" value="F:succinate-semialdehyde dehydrogenase (NAD+) activity"/>
    <property type="evidence" value="ECO:0007669"/>
    <property type="project" value="TreeGrafter"/>
</dbReference>
<dbReference type="Proteomes" id="UP000002770">
    <property type="component" value="Unassembled WGS sequence"/>
</dbReference>
<reference evidence="5 6" key="1">
    <citation type="journal article" date="2011" name="BMC Genomics">
        <title>Insight into cross-talk between intra-amoebal pathogens.</title>
        <authorList>
            <person name="Gimenez G."/>
            <person name="Bertelli C."/>
            <person name="Moliner C."/>
            <person name="Robert C."/>
            <person name="Raoult D."/>
            <person name="Fournier P.E."/>
            <person name="Greub G."/>
        </authorList>
    </citation>
    <scope>NUCLEOTIDE SEQUENCE [LARGE SCALE GENOMIC DNA]</scope>
    <source>
        <strain evidence="5 6">LLAP12</strain>
    </source>
</reference>
<dbReference type="AlphaFoldDB" id="G9EJB4"/>
<evidence type="ECO:0000313" key="6">
    <source>
        <dbReference type="Proteomes" id="UP000002770"/>
    </source>
</evidence>
<dbReference type="InterPro" id="IPR016161">
    <property type="entry name" value="Ald_DH/histidinol_DH"/>
</dbReference>
<sequence length="458" mass="49964">MAIQTTNPFDNKVLKSFDELSHEQIDKAITRAHQAFQSWKNTSFATRAQLVSKAAALMRQQKEELAHTITLEMGKLIAEARAEVDLSADILDYYAKNSEHFLQNKPLNVEQGEAYIKYCPIGVVFGIEPWNFPFYQVVRIAGPNIMAGNTVLIKHASNVPQCGINLEKIFHEAGAPEGVFTNLLISSKQVNHVIQNPLVAGISLTGSEAAGASVAEAAGKVLKKSVLELGGSDPFIILDDADIDKTINSAVWGKMNNTGQCCVAAKRFIVMEHVADEFIQKFSKKLAVLEAGDPLNEKTTLGPLSSEGAAVQLQKQIDTTLKMGAKALIGGAERKGAFIHPTILLDVKPGMPAYSEELFGPVATIFRVKTEEEVLKLANDTAFGLGASIFSNNMERAEKMAAQIDSGMVFINHPTWTAPELPFGGTKISGYGRELSDVGIFEFVNKKLIRKNDYHDPF</sequence>
<dbReference type="InParanoid" id="G9EJB4"/>
<dbReference type="InterPro" id="IPR015590">
    <property type="entry name" value="Aldehyde_DH_dom"/>
</dbReference>